<gene>
    <name evidence="6" type="ORF">PG997_001804</name>
</gene>
<keyword evidence="2 5" id="KW-0812">Transmembrane</keyword>
<name>A0ABR1X7T8_9PEZI</name>
<evidence type="ECO:0000256" key="5">
    <source>
        <dbReference type="SAM" id="Phobius"/>
    </source>
</evidence>
<accession>A0ABR1X7T8</accession>
<protein>
    <submittedName>
        <fullName evidence="6">Rta1 domain-containing protein</fullName>
    </submittedName>
</protein>
<dbReference type="PANTHER" id="PTHR31465:SF35">
    <property type="entry name" value="RTA1 DOMAIN PROTEIN-RELATED"/>
    <property type="match status" value="1"/>
</dbReference>
<feature type="transmembrane region" description="Helical" evidence="5">
    <location>
        <begin position="236"/>
        <end position="255"/>
    </location>
</feature>
<dbReference type="EMBL" id="JAQQWN010000003">
    <property type="protein sequence ID" value="KAK8091443.1"/>
    <property type="molecule type" value="Genomic_DNA"/>
</dbReference>
<feature type="transmembrane region" description="Helical" evidence="5">
    <location>
        <begin position="157"/>
        <end position="181"/>
    </location>
</feature>
<keyword evidence="4 5" id="KW-0472">Membrane</keyword>
<keyword evidence="7" id="KW-1185">Reference proteome</keyword>
<proteinExistence type="predicted"/>
<feature type="transmembrane region" description="Helical" evidence="5">
    <location>
        <begin position="80"/>
        <end position="99"/>
    </location>
</feature>
<dbReference type="Pfam" id="PF04479">
    <property type="entry name" value="RTA1"/>
    <property type="match status" value="1"/>
</dbReference>
<feature type="transmembrane region" description="Helical" evidence="5">
    <location>
        <begin position="43"/>
        <end position="60"/>
    </location>
</feature>
<evidence type="ECO:0000313" key="6">
    <source>
        <dbReference type="EMBL" id="KAK8091443.1"/>
    </source>
</evidence>
<evidence type="ECO:0000256" key="1">
    <source>
        <dbReference type="ARBA" id="ARBA00004141"/>
    </source>
</evidence>
<evidence type="ECO:0000256" key="3">
    <source>
        <dbReference type="ARBA" id="ARBA00022989"/>
    </source>
</evidence>
<keyword evidence="3 5" id="KW-1133">Transmembrane helix</keyword>
<evidence type="ECO:0000256" key="2">
    <source>
        <dbReference type="ARBA" id="ARBA00022692"/>
    </source>
</evidence>
<feature type="transmembrane region" description="Helical" evidence="5">
    <location>
        <begin position="193"/>
        <end position="216"/>
    </location>
</feature>
<feature type="transmembrane region" description="Helical" evidence="5">
    <location>
        <begin position="12"/>
        <end position="31"/>
    </location>
</feature>
<reference evidence="6 7" key="1">
    <citation type="submission" date="2023-01" db="EMBL/GenBank/DDBJ databases">
        <title>Analysis of 21 Apiospora genomes using comparative genomics revels a genus with tremendous synthesis potential of carbohydrate active enzymes and secondary metabolites.</title>
        <authorList>
            <person name="Sorensen T."/>
        </authorList>
    </citation>
    <scope>NUCLEOTIDE SEQUENCE [LARGE SCALE GENOMIC DNA]</scope>
    <source>
        <strain evidence="6 7">CBS 114990</strain>
    </source>
</reference>
<sequence length="291" mass="32039">MAPPNKFVFYAYLPSMAGTVILAVLFGLSSLWHIKQMIQSRTWYFIPFTVGCLFETVGYIGRAMSSSESFPDFTKNPYIIQSVLLLLGPTLFAASIYMILGRLIRLLDADAYSLIPPRWLTKVFVLGDVLSFFAQGGGGGMLTTAKTQNDVQRGENIILGGLGIQILFFGGFCVVTALFHLRIRREPTSKSYAVTAPWTLLVYVLYAASLLIMVRSLYRVAEYVQGQGGALQGHEYWLYILDSVPMLAVSVLFNWMHPSCVVGGRGEVVGATGHLMEEGAGHVHVHALAKE</sequence>
<dbReference type="RefSeq" id="XP_066673415.1">
    <property type="nucleotide sequence ID" value="XM_066806119.1"/>
</dbReference>
<dbReference type="GeneID" id="92039179"/>
<evidence type="ECO:0000256" key="4">
    <source>
        <dbReference type="ARBA" id="ARBA00023136"/>
    </source>
</evidence>
<feature type="transmembrane region" description="Helical" evidence="5">
    <location>
        <begin position="119"/>
        <end position="137"/>
    </location>
</feature>
<comment type="subcellular location">
    <subcellularLocation>
        <location evidence="1">Membrane</location>
        <topology evidence="1">Multi-pass membrane protein</topology>
    </subcellularLocation>
</comment>
<dbReference type="PANTHER" id="PTHR31465">
    <property type="entry name" value="PROTEIN RTA1-RELATED"/>
    <property type="match status" value="1"/>
</dbReference>
<evidence type="ECO:0000313" key="7">
    <source>
        <dbReference type="Proteomes" id="UP001433268"/>
    </source>
</evidence>
<dbReference type="InterPro" id="IPR007568">
    <property type="entry name" value="RTA1"/>
</dbReference>
<comment type="caution">
    <text evidence="6">The sequence shown here is derived from an EMBL/GenBank/DDBJ whole genome shotgun (WGS) entry which is preliminary data.</text>
</comment>
<dbReference type="Proteomes" id="UP001433268">
    <property type="component" value="Unassembled WGS sequence"/>
</dbReference>
<organism evidence="6 7">
    <name type="scientific">Apiospora hydei</name>
    <dbReference type="NCBI Taxonomy" id="1337664"/>
    <lineage>
        <taxon>Eukaryota</taxon>
        <taxon>Fungi</taxon>
        <taxon>Dikarya</taxon>
        <taxon>Ascomycota</taxon>
        <taxon>Pezizomycotina</taxon>
        <taxon>Sordariomycetes</taxon>
        <taxon>Xylariomycetidae</taxon>
        <taxon>Amphisphaeriales</taxon>
        <taxon>Apiosporaceae</taxon>
        <taxon>Apiospora</taxon>
    </lineage>
</organism>